<keyword evidence="1" id="KW-1133">Transmembrane helix</keyword>
<evidence type="ECO:0000313" key="2">
    <source>
        <dbReference type="EMBL" id="QBE62501.1"/>
    </source>
</evidence>
<keyword evidence="1" id="KW-0812">Transmembrane</keyword>
<reference evidence="2 3" key="1">
    <citation type="submission" date="2019-02" db="EMBL/GenBank/DDBJ databases">
        <title>Draft Genome Sequences of Six Type Strains of the Genus Massilia.</title>
        <authorList>
            <person name="Miess H."/>
            <person name="Frediansyhah A."/>
            <person name="Gross H."/>
        </authorList>
    </citation>
    <scope>NUCLEOTIDE SEQUENCE [LARGE SCALE GENOMIC DNA]</scope>
    <source>
        <strain evidence="2 3">DSM 17473</strain>
    </source>
</reference>
<dbReference type="EMBL" id="CP035913">
    <property type="protein sequence ID" value="QBE62501.1"/>
    <property type="molecule type" value="Genomic_DNA"/>
</dbReference>
<name>A0A4P6KTU6_9BURK</name>
<keyword evidence="1" id="KW-0472">Membrane</keyword>
<evidence type="ECO:0008006" key="4">
    <source>
        <dbReference type="Google" id="ProtNLM"/>
    </source>
</evidence>
<dbReference type="Proteomes" id="UP000290637">
    <property type="component" value="Chromosome"/>
</dbReference>
<sequence>MKPMRIDFAQATWRRALYRLHPAFLAAGLAGIALCAGGIWFSMHMAEQRAAREEQVERLRASQAALSNRPARMAEVAIPEAQANAVNTAILRLNVPWRALEDAIGSATPANIALLALDPDPKKQLLKITAEARNSDDMVGYVQVLKQQEFFTAAALVRHEIGEQDPNHPIRFQVEVQWRAR</sequence>
<dbReference type="OrthoDB" id="8703192at2"/>
<organism evidence="2 3">
    <name type="scientific">Pseudoduganella lutea</name>
    <dbReference type="NCBI Taxonomy" id="321985"/>
    <lineage>
        <taxon>Bacteria</taxon>
        <taxon>Pseudomonadati</taxon>
        <taxon>Pseudomonadota</taxon>
        <taxon>Betaproteobacteria</taxon>
        <taxon>Burkholderiales</taxon>
        <taxon>Oxalobacteraceae</taxon>
        <taxon>Telluria group</taxon>
        <taxon>Pseudoduganella</taxon>
    </lineage>
</organism>
<evidence type="ECO:0000313" key="3">
    <source>
        <dbReference type="Proteomes" id="UP000290637"/>
    </source>
</evidence>
<proteinExistence type="predicted"/>
<feature type="transmembrane region" description="Helical" evidence="1">
    <location>
        <begin position="20"/>
        <end position="42"/>
    </location>
</feature>
<evidence type="ECO:0000256" key="1">
    <source>
        <dbReference type="SAM" id="Phobius"/>
    </source>
</evidence>
<dbReference type="KEGG" id="plue:EWM63_05545"/>
<keyword evidence="3" id="KW-1185">Reference proteome</keyword>
<protein>
    <recommendedName>
        <fullName evidence="4">Fimbrial assembly protein</fullName>
    </recommendedName>
</protein>
<accession>A0A4P6KTU6</accession>
<gene>
    <name evidence="2" type="ORF">EWM63_05545</name>
</gene>
<dbReference type="AlphaFoldDB" id="A0A4P6KTU6"/>